<feature type="region of interest" description="Disordered" evidence="1">
    <location>
        <begin position="532"/>
        <end position="572"/>
    </location>
</feature>
<accession>A0AAN6SIF2</accession>
<feature type="compositionally biased region" description="Low complexity" evidence="1">
    <location>
        <begin position="1807"/>
        <end position="1816"/>
    </location>
</feature>
<protein>
    <recommendedName>
        <fullName evidence="6">DUF4045 domain-containing protein</fullName>
    </recommendedName>
</protein>
<feature type="compositionally biased region" description="Polar residues" evidence="1">
    <location>
        <begin position="1022"/>
        <end position="1034"/>
    </location>
</feature>
<evidence type="ECO:0000313" key="4">
    <source>
        <dbReference type="EMBL" id="KAK3954156.1"/>
    </source>
</evidence>
<reference evidence="4" key="1">
    <citation type="journal article" date="2023" name="Mol. Phylogenet. Evol.">
        <title>Genome-scale phylogeny and comparative genomics of the fungal order Sordariales.</title>
        <authorList>
            <person name="Hensen N."/>
            <person name="Bonometti L."/>
            <person name="Westerberg I."/>
            <person name="Brannstrom I.O."/>
            <person name="Guillou S."/>
            <person name="Cros-Aarteil S."/>
            <person name="Calhoun S."/>
            <person name="Haridas S."/>
            <person name="Kuo A."/>
            <person name="Mondo S."/>
            <person name="Pangilinan J."/>
            <person name="Riley R."/>
            <person name="LaButti K."/>
            <person name="Andreopoulos B."/>
            <person name="Lipzen A."/>
            <person name="Chen C."/>
            <person name="Yan M."/>
            <person name="Daum C."/>
            <person name="Ng V."/>
            <person name="Clum A."/>
            <person name="Steindorff A."/>
            <person name="Ohm R.A."/>
            <person name="Martin F."/>
            <person name="Silar P."/>
            <person name="Natvig D.O."/>
            <person name="Lalanne C."/>
            <person name="Gautier V."/>
            <person name="Ament-Velasquez S.L."/>
            <person name="Kruys A."/>
            <person name="Hutchinson M.I."/>
            <person name="Powell A.J."/>
            <person name="Barry K."/>
            <person name="Miller A.N."/>
            <person name="Grigoriev I.V."/>
            <person name="Debuchy R."/>
            <person name="Gladieux P."/>
            <person name="Hiltunen Thoren M."/>
            <person name="Johannesson H."/>
        </authorList>
    </citation>
    <scope>NUCLEOTIDE SEQUENCE</scope>
    <source>
        <strain evidence="4">CBS 626.80</strain>
    </source>
</reference>
<keyword evidence="5" id="KW-1185">Reference proteome</keyword>
<feature type="compositionally biased region" description="Low complexity" evidence="1">
    <location>
        <begin position="187"/>
        <end position="199"/>
    </location>
</feature>
<name>A0AAN6SIF2_9PEZI</name>
<feature type="compositionally biased region" description="Low complexity" evidence="1">
    <location>
        <begin position="1339"/>
        <end position="1353"/>
    </location>
</feature>
<feature type="compositionally biased region" description="Low complexity" evidence="1">
    <location>
        <begin position="72"/>
        <end position="84"/>
    </location>
</feature>
<dbReference type="InterPro" id="IPR025118">
    <property type="entry name" value="DUF4045"/>
</dbReference>
<dbReference type="SMART" id="SM00262">
    <property type="entry name" value="GEL"/>
    <property type="match status" value="3"/>
</dbReference>
<feature type="domain" description="DUF4045" evidence="2">
    <location>
        <begin position="2"/>
        <end position="689"/>
    </location>
</feature>
<feature type="region of interest" description="Disordered" evidence="1">
    <location>
        <begin position="827"/>
        <end position="969"/>
    </location>
</feature>
<feature type="compositionally biased region" description="Polar residues" evidence="1">
    <location>
        <begin position="200"/>
        <end position="215"/>
    </location>
</feature>
<feature type="compositionally biased region" description="Polar residues" evidence="1">
    <location>
        <begin position="282"/>
        <end position="295"/>
    </location>
</feature>
<evidence type="ECO:0000313" key="5">
    <source>
        <dbReference type="Proteomes" id="UP001303222"/>
    </source>
</evidence>
<feature type="region of interest" description="Disordered" evidence="1">
    <location>
        <begin position="689"/>
        <end position="709"/>
    </location>
</feature>
<feature type="compositionally biased region" description="Low complexity" evidence="1">
    <location>
        <begin position="1373"/>
        <end position="1416"/>
    </location>
</feature>
<feature type="compositionally biased region" description="Basic residues" evidence="1">
    <location>
        <begin position="860"/>
        <end position="871"/>
    </location>
</feature>
<evidence type="ECO:0000259" key="3">
    <source>
        <dbReference type="Pfam" id="PF25480"/>
    </source>
</evidence>
<dbReference type="GO" id="GO:0051015">
    <property type="term" value="F:actin filament binding"/>
    <property type="evidence" value="ECO:0007669"/>
    <property type="project" value="InterPro"/>
</dbReference>
<feature type="compositionally biased region" description="Polar residues" evidence="1">
    <location>
        <begin position="1824"/>
        <end position="1837"/>
    </location>
</feature>
<organism evidence="4 5">
    <name type="scientific">Pseudoneurospora amorphoporcata</name>
    <dbReference type="NCBI Taxonomy" id="241081"/>
    <lineage>
        <taxon>Eukaryota</taxon>
        <taxon>Fungi</taxon>
        <taxon>Dikarya</taxon>
        <taxon>Ascomycota</taxon>
        <taxon>Pezizomycotina</taxon>
        <taxon>Sordariomycetes</taxon>
        <taxon>Sordariomycetidae</taxon>
        <taxon>Sordariales</taxon>
        <taxon>Sordariaceae</taxon>
        <taxon>Pseudoneurospora</taxon>
    </lineage>
</organism>
<dbReference type="Gene3D" id="3.40.20.10">
    <property type="entry name" value="Severin"/>
    <property type="match status" value="3"/>
</dbReference>
<dbReference type="GO" id="GO:0051016">
    <property type="term" value="P:barbed-end actin filament capping"/>
    <property type="evidence" value="ECO:0007669"/>
    <property type="project" value="TreeGrafter"/>
</dbReference>
<dbReference type="InterPro" id="IPR029006">
    <property type="entry name" value="ADF-H/Gelsolin-like_dom_sf"/>
</dbReference>
<evidence type="ECO:0000259" key="2">
    <source>
        <dbReference type="Pfam" id="PF13254"/>
    </source>
</evidence>
<sequence length="1870" mass="201040">MSDEVSDFLRSVELLKGRREEEDEARSRELEQKIIQEKAERQARRLERARSISPQKSSPANTPTGHNHHNRASIASIASIASTILPPDGVDLSSPSPAHETAGSPRARSVQLSDTAMEPLSLASPTKENESPASPSPLDSSEPSKRSSQILTSPSAAMPSARPLSWQRRPTSQASERPKTRPLSVFAAENAAATRANAAITSPTEEQPPQSQTEDLPSRDSIAQSLAGKDPSWFKQTADRGQGSAAYRKSQVEDEDTVDPFVSRTQLPGMVQDANAPADPETTPSRQSLLNSPLITSAPRLDPPTGDATHDEPEPPSNRLSMVSPNSRASPATPRSGSPTKGLGGFVQSAMMKRSDSVKRWSVSSPGLARTEPTASNRNSILGTQLGSPTKPETQPDATTQDDSTSRPASGPASRPISSHGEDRPVTPAPLTINPQPAAAETKEAVTEGGEDENTSAPVSPSKTMDPRRWSPSKSSSWLEAALNKPESPKTKPAPNANQPAWMVELNKAKAQKTGSASVDLSRSASVPLRKTEVKTGGLMRTAPAGSGLKSSTGLSISTSAPAEKPTLISQRNDLVSPLLRRGSEDPASLVAKTPITEEATTPVLKDFRANLKSRAPPSSGAGVEGEVDELQNVFGKLRRAKTEKWVAPDPLKDNILRGKSLLNRTGGPMRSERKDELKEAILKKKEEFEKAKQEGQSPTKIASPVVSEKTIPEALARRLELGRSGSFSSKSVDLPSSASSVMSPSVASPASILDFDKTGLLTPKRRELTDIAAQTAPKPTTSLNKEVSATSEVQSTTPKAVNVPGRLSKVGGLADRFNPALAGILAKGPPAAASGASKGSGAAEEEAMPKSGPQLTHLTKNRARGPRRKAPTSVLKPAEETEGSPVVESPPVAKEAVSSPVEEKQATPTMPKPEFITRVDSRASRSGSVADLVNSFKTKVAEEPKPAEQPNTADLPSRSPTKITRGRSATKVLEQATVFAALNQQPSEPAEPKSEVASASPVRPALGHTRSKSKVREQAALFTTLNRQPSEATEPTKEPAAQSPVRPALGHTRSKSKVQEQAAAFVNKMKAEPSERSAETSPVRPAMGHTRSKSKVHEQIAALAAASQKPSEAAVEAAPSTPTSIRGRSRAKSVVQEKLAALATADQQAKPAEPEVDMAAQSSPRKLDMKRMSRFLDEQTQPILNPDTERTSRPSSPVKQRALPDFPRTSSTKDVSPVKDTKVDSEPVVSVKAGSALFGGGANVGLPQVTTKPTSPPPTEPAATTTTSPTTTSPLPCGLIKTPTPEPRTELPPRLPLTALSSPSFTSSRRPSVPEKAPFPEPQPEPEVLSPPPPKVPPKGARPLPATPEAEAPPVPRKDSIPLPFLPKFDFQAQPQQQRLQQPQQQPQQQFQQQSQQQQQQQPQSPPHQQTQQPPRGLRHTRSASKYGSDAQALLSDFFGTERPRRRYMADAADVIMRRPNPGFRIQTQRAQLYQFAADGKKLPVPAHRERILFEREMYLCTHTFTNESGKKVSEVYFWVGDEVPEAAMDDALLFAAREARAFGGKLVKMMQGKETSEFMQALGGIVIIRRGSSNKFDSLAQTMFCGRRFLGQVAFDEVDFAPSSLCSGFPYLITQQGKCHLWKGKGSDVDELGCARLVGMDLSLMGELEEIEEGSEPESFWKDIFGGEGPGVRPMSADHWRLKPNYEKYCGRLFCSNANASGKDQIVEISPFKQTDLLPTNIYILDAFFEMYIIVGARSQHQYASFHNALDFAQEYSILAAGMEDRPFVPISTVVLEGIPRDLKSVFRKWSDSLSPTIMNHLGSNVSVSSGSPPADVRSPGSVRSFSNSSIMSQAPGQSGQGQQGPGLRRGRSLRIVPLNQALKALQD</sequence>
<dbReference type="GO" id="GO:0008154">
    <property type="term" value="P:actin polymerization or depolymerization"/>
    <property type="evidence" value="ECO:0007669"/>
    <property type="project" value="TreeGrafter"/>
</dbReference>
<feature type="compositionally biased region" description="Low complexity" evidence="1">
    <location>
        <begin position="729"/>
        <end position="748"/>
    </location>
</feature>
<dbReference type="Pfam" id="PF25480">
    <property type="entry name" value="DUF7904"/>
    <property type="match status" value="1"/>
</dbReference>
<feature type="region of interest" description="Disordered" evidence="1">
    <location>
        <begin position="1807"/>
        <end position="1852"/>
    </location>
</feature>
<feature type="compositionally biased region" description="Basic and acidic residues" evidence="1">
    <location>
        <begin position="1217"/>
        <end position="1226"/>
    </location>
</feature>
<feature type="region of interest" description="Disordered" evidence="1">
    <location>
        <begin position="726"/>
        <end position="748"/>
    </location>
</feature>
<feature type="compositionally biased region" description="Low complexity" evidence="1">
    <location>
        <begin position="827"/>
        <end position="843"/>
    </location>
</feature>
<feature type="region of interest" description="Disordered" evidence="1">
    <location>
        <begin position="34"/>
        <end position="499"/>
    </location>
</feature>
<feature type="compositionally biased region" description="Polar residues" evidence="1">
    <location>
        <begin position="778"/>
        <end position="800"/>
    </location>
</feature>
<feature type="compositionally biased region" description="Polar residues" evidence="1">
    <location>
        <begin position="950"/>
        <end position="963"/>
    </location>
</feature>
<feature type="compositionally biased region" description="Basic and acidic residues" evidence="1">
    <location>
        <begin position="34"/>
        <end position="50"/>
    </location>
</feature>
<dbReference type="GO" id="GO:0005737">
    <property type="term" value="C:cytoplasm"/>
    <property type="evidence" value="ECO:0007669"/>
    <property type="project" value="TreeGrafter"/>
</dbReference>
<feature type="compositionally biased region" description="Polar residues" evidence="1">
    <location>
        <begin position="318"/>
        <end position="339"/>
    </location>
</feature>
<feature type="compositionally biased region" description="Polar residues" evidence="1">
    <location>
        <begin position="123"/>
        <end position="155"/>
    </location>
</feature>
<feature type="region of interest" description="Disordered" evidence="1">
    <location>
        <begin position="767"/>
        <end position="807"/>
    </location>
</feature>
<dbReference type="GO" id="GO:0015629">
    <property type="term" value="C:actin cytoskeleton"/>
    <property type="evidence" value="ECO:0007669"/>
    <property type="project" value="TreeGrafter"/>
</dbReference>
<dbReference type="Pfam" id="PF13254">
    <property type="entry name" value="DUF4045"/>
    <property type="match status" value="1"/>
</dbReference>
<feature type="region of interest" description="Disordered" evidence="1">
    <location>
        <begin position="981"/>
        <end position="1430"/>
    </location>
</feature>
<gene>
    <name evidence="4" type="ORF">QBC32DRAFT_337062</name>
</gene>
<feature type="compositionally biased region" description="Pro residues" evidence="1">
    <location>
        <begin position="1318"/>
        <end position="1338"/>
    </location>
</feature>
<dbReference type="PANTHER" id="PTHR11977">
    <property type="entry name" value="VILLIN"/>
    <property type="match status" value="1"/>
</dbReference>
<reference evidence="4" key="2">
    <citation type="submission" date="2023-06" db="EMBL/GenBank/DDBJ databases">
        <authorList>
            <consortium name="Lawrence Berkeley National Laboratory"/>
            <person name="Mondo S.J."/>
            <person name="Hensen N."/>
            <person name="Bonometti L."/>
            <person name="Westerberg I."/>
            <person name="Brannstrom I.O."/>
            <person name="Guillou S."/>
            <person name="Cros-Aarteil S."/>
            <person name="Calhoun S."/>
            <person name="Haridas S."/>
            <person name="Kuo A."/>
            <person name="Pangilinan J."/>
            <person name="Riley R."/>
            <person name="Labutti K."/>
            <person name="Andreopoulos B."/>
            <person name="Lipzen A."/>
            <person name="Chen C."/>
            <person name="Yanf M."/>
            <person name="Daum C."/>
            <person name="Ng V."/>
            <person name="Clum A."/>
            <person name="Steindorff A."/>
            <person name="Ohm R."/>
            <person name="Martin F."/>
            <person name="Silar P."/>
            <person name="Natvig D."/>
            <person name="Lalanne C."/>
            <person name="Gautier V."/>
            <person name="Ament-Velasquez S.L."/>
            <person name="Kruys A."/>
            <person name="Hutchinson M.I."/>
            <person name="Powell A.J."/>
            <person name="Barry K."/>
            <person name="Miller A.N."/>
            <person name="Grigoriev I.V."/>
            <person name="Debuchy R."/>
            <person name="Gladieux P."/>
            <person name="Thoren M.H."/>
            <person name="Johannesson H."/>
        </authorList>
    </citation>
    <scope>NUCLEOTIDE SEQUENCE</scope>
    <source>
        <strain evidence="4">CBS 626.80</strain>
    </source>
</reference>
<feature type="compositionally biased region" description="Basic and acidic residues" evidence="1">
    <location>
        <begin position="1070"/>
        <end position="1079"/>
    </location>
</feature>
<dbReference type="GO" id="GO:0051014">
    <property type="term" value="P:actin filament severing"/>
    <property type="evidence" value="ECO:0007669"/>
    <property type="project" value="TreeGrafter"/>
</dbReference>
<evidence type="ECO:0000256" key="1">
    <source>
        <dbReference type="SAM" id="MobiDB-lite"/>
    </source>
</evidence>
<proteinExistence type="predicted"/>
<dbReference type="InterPro" id="IPR007122">
    <property type="entry name" value="Villin/Gelsolin"/>
</dbReference>
<feature type="compositionally biased region" description="Low complexity" evidence="1">
    <location>
        <begin position="1262"/>
        <end position="1275"/>
    </location>
</feature>
<feature type="compositionally biased region" description="Polar residues" evidence="1">
    <location>
        <begin position="373"/>
        <end position="408"/>
    </location>
</feature>
<feature type="compositionally biased region" description="Basic and acidic residues" evidence="1">
    <location>
        <begin position="1166"/>
        <end position="1178"/>
    </location>
</feature>
<feature type="domain" description="DUF7904" evidence="3">
    <location>
        <begin position="1473"/>
        <end position="1572"/>
    </location>
</feature>
<dbReference type="InterPro" id="IPR057226">
    <property type="entry name" value="DUF7904"/>
</dbReference>
<dbReference type="Proteomes" id="UP001303222">
    <property type="component" value="Unassembled WGS sequence"/>
</dbReference>
<dbReference type="GO" id="GO:0005546">
    <property type="term" value="F:phosphatidylinositol-4,5-bisphosphate binding"/>
    <property type="evidence" value="ECO:0007669"/>
    <property type="project" value="TreeGrafter"/>
</dbReference>
<feature type="compositionally biased region" description="Low complexity" evidence="1">
    <location>
        <begin position="1297"/>
        <end position="1312"/>
    </location>
</feature>
<feature type="compositionally biased region" description="Polar residues" evidence="1">
    <location>
        <begin position="549"/>
        <end position="561"/>
    </location>
</feature>
<feature type="compositionally biased region" description="Polar residues" evidence="1">
    <location>
        <begin position="52"/>
        <end position="65"/>
    </location>
</feature>
<dbReference type="SUPFAM" id="SSF55753">
    <property type="entry name" value="Actin depolymerizing proteins"/>
    <property type="match status" value="3"/>
</dbReference>
<evidence type="ECO:0008006" key="6">
    <source>
        <dbReference type="Google" id="ProtNLM"/>
    </source>
</evidence>
<dbReference type="PANTHER" id="PTHR11977:SF133">
    <property type="entry name" value="DUF4045 DOMAIN-CONTAINING PROTEIN"/>
    <property type="match status" value="1"/>
</dbReference>
<dbReference type="EMBL" id="MU859094">
    <property type="protein sequence ID" value="KAK3954156.1"/>
    <property type="molecule type" value="Genomic_DNA"/>
</dbReference>
<comment type="caution">
    <text evidence="4">The sequence shown here is derived from an EMBL/GenBank/DDBJ whole genome shotgun (WGS) entry which is preliminary data.</text>
</comment>